<dbReference type="Proteomes" id="UP000054363">
    <property type="component" value="Unassembled WGS sequence"/>
</dbReference>
<dbReference type="AlphaFoldDB" id="A0A094IWD0"/>
<evidence type="ECO:0000256" key="2">
    <source>
        <dbReference type="ARBA" id="ARBA00021549"/>
    </source>
</evidence>
<evidence type="ECO:0000256" key="8">
    <source>
        <dbReference type="ARBA" id="ARBA00023136"/>
    </source>
</evidence>
<reference evidence="13 14" key="1">
    <citation type="submission" date="2014-06" db="EMBL/GenBank/DDBJ databases">
        <title>The draft genome sequence of Idiomarina salinarum ISL-52.</title>
        <authorList>
            <person name="Du J."/>
            <person name="Shao Z."/>
        </authorList>
    </citation>
    <scope>NUCLEOTIDE SEQUENCE [LARGE SCALE GENOMIC DNA]</scope>
    <source>
        <strain evidence="13 14">ISL-52</strain>
    </source>
</reference>
<name>A0A094IWD0_9GAMM</name>
<sequence>MRTIHTVNSGLGRVAGFTLIEAMVTLVILSLVLGAGVPAMLDIARTMRLQSAAQDSYALLQYARSDALRSGEERFVVWQQDGTNWCAAVTDRNNCNCLTENCSIDGVLRAQSSDNFTGVTLAGANFSSGSYTRFDAVRGLAEGHAGSVRYQLLENGVMDAEVRVIVSVLGRVRYCQLGDIGGYPTCT</sequence>
<dbReference type="PROSITE" id="PS00409">
    <property type="entry name" value="PROKAR_NTER_METHYL"/>
    <property type="match status" value="1"/>
</dbReference>
<dbReference type="InterPro" id="IPR012902">
    <property type="entry name" value="N_methyl_site"/>
</dbReference>
<evidence type="ECO:0000256" key="3">
    <source>
        <dbReference type="ARBA" id="ARBA00022475"/>
    </source>
</evidence>
<evidence type="ECO:0000256" key="1">
    <source>
        <dbReference type="ARBA" id="ARBA00004377"/>
    </source>
</evidence>
<organism evidence="13 14">
    <name type="scientific">Pseudidiomarina salinarum</name>
    <dbReference type="NCBI Taxonomy" id="435908"/>
    <lineage>
        <taxon>Bacteria</taxon>
        <taxon>Pseudomonadati</taxon>
        <taxon>Pseudomonadota</taxon>
        <taxon>Gammaproteobacteria</taxon>
        <taxon>Alteromonadales</taxon>
        <taxon>Idiomarinaceae</taxon>
        <taxon>Pseudidiomarina</taxon>
    </lineage>
</organism>
<comment type="caution">
    <text evidence="13">The sequence shown here is derived from an EMBL/GenBank/DDBJ whole genome shotgun (WGS) entry which is preliminary data.</text>
</comment>
<keyword evidence="14" id="KW-1185">Reference proteome</keyword>
<feature type="domain" description="General secretion pathway GspH" evidence="12">
    <location>
        <begin position="52"/>
        <end position="170"/>
    </location>
</feature>
<dbReference type="GO" id="GO:0005886">
    <property type="term" value="C:plasma membrane"/>
    <property type="evidence" value="ECO:0007669"/>
    <property type="project" value="UniProtKB-SubCell"/>
</dbReference>
<evidence type="ECO:0000313" key="14">
    <source>
        <dbReference type="Proteomes" id="UP000054363"/>
    </source>
</evidence>
<dbReference type="Gene3D" id="3.55.40.10">
    <property type="entry name" value="minor pseudopilin epsh domain"/>
    <property type="match status" value="1"/>
</dbReference>
<evidence type="ECO:0000256" key="11">
    <source>
        <dbReference type="SAM" id="Phobius"/>
    </source>
</evidence>
<keyword evidence="6 11" id="KW-0812">Transmembrane</keyword>
<dbReference type="EMBL" id="JPER01000001">
    <property type="protein sequence ID" value="KFZ31397.1"/>
    <property type="molecule type" value="Genomic_DNA"/>
</dbReference>
<accession>A0A094IWD0</accession>
<evidence type="ECO:0000256" key="10">
    <source>
        <dbReference type="ARBA" id="ARBA00030775"/>
    </source>
</evidence>
<evidence type="ECO:0000256" key="7">
    <source>
        <dbReference type="ARBA" id="ARBA00022989"/>
    </source>
</evidence>
<dbReference type="Pfam" id="PF12019">
    <property type="entry name" value="GspH"/>
    <property type="match status" value="1"/>
</dbReference>
<dbReference type="STRING" id="435908.IDSA_01360"/>
<keyword evidence="7 11" id="KW-1133">Transmembrane helix</keyword>
<proteinExistence type="inferred from homology"/>
<dbReference type="SUPFAM" id="SSF54523">
    <property type="entry name" value="Pili subunits"/>
    <property type="match status" value="1"/>
</dbReference>
<dbReference type="eggNOG" id="COG4970">
    <property type="taxonomic scope" value="Bacteria"/>
</dbReference>
<keyword evidence="4" id="KW-0488">Methylation</keyword>
<dbReference type="GO" id="GO:0015628">
    <property type="term" value="P:protein secretion by the type II secretion system"/>
    <property type="evidence" value="ECO:0007669"/>
    <property type="project" value="InterPro"/>
</dbReference>
<keyword evidence="3" id="KW-1003">Cell membrane</keyword>
<dbReference type="InterPro" id="IPR022346">
    <property type="entry name" value="T2SS_GspH"/>
</dbReference>
<dbReference type="Pfam" id="PF07963">
    <property type="entry name" value="N_methyl"/>
    <property type="match status" value="1"/>
</dbReference>
<keyword evidence="5" id="KW-0997">Cell inner membrane</keyword>
<evidence type="ECO:0000256" key="5">
    <source>
        <dbReference type="ARBA" id="ARBA00022519"/>
    </source>
</evidence>
<evidence type="ECO:0000256" key="9">
    <source>
        <dbReference type="ARBA" id="ARBA00025772"/>
    </source>
</evidence>
<dbReference type="GO" id="GO:0015627">
    <property type="term" value="C:type II protein secretion system complex"/>
    <property type="evidence" value="ECO:0007669"/>
    <property type="project" value="InterPro"/>
</dbReference>
<comment type="subcellular location">
    <subcellularLocation>
        <location evidence="1">Cell inner membrane</location>
        <topology evidence="1">Single-pass membrane protein</topology>
    </subcellularLocation>
</comment>
<feature type="transmembrane region" description="Helical" evidence="11">
    <location>
        <begin position="20"/>
        <end position="41"/>
    </location>
</feature>
<gene>
    <name evidence="13" type="ORF">IDSA_01360</name>
</gene>
<evidence type="ECO:0000313" key="13">
    <source>
        <dbReference type="EMBL" id="KFZ31397.1"/>
    </source>
</evidence>
<dbReference type="RefSeq" id="WP_034773728.1">
    <property type="nucleotide sequence ID" value="NZ_JPER01000001.1"/>
</dbReference>
<dbReference type="OrthoDB" id="6238532at2"/>
<protein>
    <recommendedName>
        <fullName evidence="2">Type II secretion system protein H</fullName>
    </recommendedName>
    <alternativeName>
        <fullName evidence="10">General secretion pathway protein H</fullName>
    </alternativeName>
</protein>
<comment type="similarity">
    <text evidence="9">Belongs to the GSP H family.</text>
</comment>
<keyword evidence="8 11" id="KW-0472">Membrane</keyword>
<dbReference type="NCBIfam" id="TIGR02532">
    <property type="entry name" value="IV_pilin_GFxxxE"/>
    <property type="match status" value="1"/>
</dbReference>
<evidence type="ECO:0000259" key="12">
    <source>
        <dbReference type="Pfam" id="PF12019"/>
    </source>
</evidence>
<dbReference type="InterPro" id="IPR045584">
    <property type="entry name" value="Pilin-like"/>
</dbReference>
<evidence type="ECO:0000256" key="6">
    <source>
        <dbReference type="ARBA" id="ARBA00022692"/>
    </source>
</evidence>
<evidence type="ECO:0000256" key="4">
    <source>
        <dbReference type="ARBA" id="ARBA00022481"/>
    </source>
</evidence>